<dbReference type="RefSeq" id="WP_216007246.1">
    <property type="nucleotide sequence ID" value="NZ_JAHKPV010000001.1"/>
</dbReference>
<organism evidence="4 5">
    <name type="scientific">Marinobacter salexigens</name>
    <dbReference type="NCBI Taxonomy" id="1925763"/>
    <lineage>
        <taxon>Bacteria</taxon>
        <taxon>Pseudomonadati</taxon>
        <taxon>Pseudomonadota</taxon>
        <taxon>Gammaproteobacteria</taxon>
        <taxon>Pseudomonadales</taxon>
        <taxon>Marinobacteraceae</taxon>
        <taxon>Marinobacter</taxon>
    </lineage>
</organism>
<dbReference type="PANTHER" id="PTHR42696">
    <property type="entry name" value="ASPARTATE AMMONIA-LYASE"/>
    <property type="match status" value="1"/>
</dbReference>
<keyword evidence="5" id="KW-1185">Reference proteome</keyword>
<dbReference type="CDD" id="cd01362">
    <property type="entry name" value="Fumarase_classII"/>
    <property type="match status" value="1"/>
</dbReference>
<dbReference type="InterPro" id="IPR020557">
    <property type="entry name" value="Fumarate_lyase_CS"/>
</dbReference>
<comment type="caution">
    <text evidence="4">The sequence shown here is derived from an EMBL/GenBank/DDBJ whole genome shotgun (WGS) entry which is preliminary data.</text>
</comment>
<evidence type="ECO:0000313" key="4">
    <source>
        <dbReference type="EMBL" id="MBU2873432.1"/>
    </source>
</evidence>
<dbReference type="InterPro" id="IPR005677">
    <property type="entry name" value="Fum_hydII"/>
</dbReference>
<evidence type="ECO:0000259" key="3">
    <source>
        <dbReference type="Pfam" id="PF10415"/>
    </source>
</evidence>
<reference evidence="4 5" key="1">
    <citation type="submission" date="2021-05" db="EMBL/GenBank/DDBJ databases">
        <title>Draft genomes of bacteria isolated from model marine particles.</title>
        <authorList>
            <person name="Datta M.S."/>
            <person name="Schwartzman J.A."/>
            <person name="Enke T.N."/>
            <person name="Saavedra J."/>
            <person name="Cermak N."/>
            <person name="Cordero O.X."/>
        </authorList>
    </citation>
    <scope>NUCLEOTIDE SEQUENCE [LARGE SCALE GENOMIC DNA]</scope>
    <source>
        <strain evidence="4 5">D2M19</strain>
    </source>
</reference>
<evidence type="ECO:0000256" key="1">
    <source>
        <dbReference type="ARBA" id="ARBA00023239"/>
    </source>
</evidence>
<dbReference type="Pfam" id="PF00206">
    <property type="entry name" value="Lyase_1"/>
    <property type="match status" value="1"/>
</dbReference>
<name>A0ABS6A5H2_9GAMM</name>
<gene>
    <name evidence="4" type="ORF">KO508_05350</name>
</gene>
<dbReference type="EMBL" id="JAHKPV010000001">
    <property type="protein sequence ID" value="MBU2873432.1"/>
    <property type="molecule type" value="Genomic_DNA"/>
</dbReference>
<protein>
    <submittedName>
        <fullName evidence="4">Class II fumarate hydratase</fullName>
    </submittedName>
</protein>
<keyword evidence="1" id="KW-0456">Lyase</keyword>
<feature type="domain" description="Fumarate lyase N-terminal" evidence="2">
    <location>
        <begin position="12"/>
        <end position="335"/>
    </location>
</feature>
<dbReference type="InterPro" id="IPR018951">
    <property type="entry name" value="Fumarase_C_C"/>
</dbReference>
<dbReference type="Pfam" id="PF10415">
    <property type="entry name" value="FumaraseC_C"/>
    <property type="match status" value="1"/>
</dbReference>
<evidence type="ECO:0000259" key="2">
    <source>
        <dbReference type="Pfam" id="PF00206"/>
    </source>
</evidence>
<dbReference type="Proteomes" id="UP000753376">
    <property type="component" value="Unassembled WGS sequence"/>
</dbReference>
<feature type="domain" description="Fumarase C C-terminal" evidence="3">
    <location>
        <begin position="401"/>
        <end position="454"/>
    </location>
</feature>
<dbReference type="InterPro" id="IPR022761">
    <property type="entry name" value="Fumarate_lyase_N"/>
</dbReference>
<dbReference type="PANTHER" id="PTHR42696:SF2">
    <property type="entry name" value="ASPARTATE AMMONIA-LYASE"/>
    <property type="match status" value="1"/>
</dbReference>
<proteinExistence type="predicted"/>
<dbReference type="InterPro" id="IPR051546">
    <property type="entry name" value="Aspartate_Ammonia-Lyase"/>
</dbReference>
<evidence type="ECO:0000313" key="5">
    <source>
        <dbReference type="Proteomes" id="UP000753376"/>
    </source>
</evidence>
<sequence>MSEFRTETDSLGDVQVPAGALWGAQTQRAVDNFPVSGLTMPPTFISAVARVKQAAAEANASLGLLDNRLCDAITDACQALVQGEHADQFPIDRYQTGSGTSTNMNVNEVVSAIAASNGVQVHPNDDVNMSQSSNDVIPTAIHVSSVIGVRERLLPALTHLRGVIYEREALFSDQVKTGRTHLMDAMPITLGQELRTWREQILAVEKRLDTVVEELLAVPQGGTAVGTGVNALPEFSGQFVKFLKANTGYPFRPMEHKFVGLSAQDGPVALSSQLRGLGIVLTKIANDLRWMNSGPIHGLAEISLPALQPGSSIMPGKVNPVIPESVAMVGAQVMGLDSANAIAGQSGNFQLNVMLPLIGGNLLDMIGLLSNATSMLADKAIRGFTVHTDTLDASVGRNPVLVTALNPEIGYSLASEIAKEAYKTGRPVIDVAEERSGLSRGRLEELMDPLKLTRGGDA</sequence>
<dbReference type="PROSITE" id="PS00163">
    <property type="entry name" value="FUMARATE_LYASES"/>
    <property type="match status" value="1"/>
</dbReference>
<accession>A0ABS6A5H2</accession>